<dbReference type="GeneID" id="89564928"/>
<sequence length="256" mass="29417">MFNYLKFAIYQIIGFISSLPLIRKFTKNPHKYSSEEKFKFLKDQASKSLDLVNIKLNILGKERVPKEPVLFVINHSSMLDSFILISSTPKPIGVVIADVPTWRNIPILRHWIELTKSVYINRENNREGVKSINKCAENIKEGQSMAIFPEGDLTWVKDPKSLVSDFKPGALKIAYKAKCPIVPMVIKNSLHTYEGYQPVGKINSKDVEVEFLEPIYDHLKNPKLKTVELAKTIKENMIEEMKKYQLKNPGLKEEII</sequence>
<dbReference type="PANTHER" id="PTHR10434:SF64">
    <property type="entry name" value="1-ACYL-SN-GLYCEROL-3-PHOSPHATE ACYLTRANSFERASE-RELATED"/>
    <property type="match status" value="1"/>
</dbReference>
<feature type="domain" description="Phospholipid/glycerol acyltransferase" evidence="7">
    <location>
        <begin position="69"/>
        <end position="189"/>
    </location>
</feature>
<evidence type="ECO:0000256" key="6">
    <source>
        <dbReference type="SAM" id="Coils"/>
    </source>
</evidence>
<dbReference type="AlphaFoldDB" id="A0A6N3FLX1"/>
<keyword evidence="2" id="KW-0444">Lipid biosynthesis</keyword>
<accession>A0A6N3FLX1</accession>
<dbReference type="CDD" id="cd07989">
    <property type="entry name" value="LPLAT_AGPAT-like"/>
    <property type="match status" value="1"/>
</dbReference>
<comment type="pathway">
    <text evidence="1">Lipid metabolism.</text>
</comment>
<dbReference type="RefSeq" id="WP_007287144.1">
    <property type="nucleotide sequence ID" value="NZ_CACRUE010000045.1"/>
</dbReference>
<dbReference type="GO" id="GO:0003841">
    <property type="term" value="F:1-acylglycerol-3-phosphate O-acyltransferase activity"/>
    <property type="evidence" value="ECO:0007669"/>
    <property type="project" value="TreeGrafter"/>
</dbReference>
<protein>
    <submittedName>
        <fullName evidence="8">2-acyl-glycerophospho-ethanolamine acyltransferase</fullName>
    </submittedName>
</protein>
<dbReference type="Pfam" id="PF01553">
    <property type="entry name" value="Acyltransferase"/>
    <property type="match status" value="1"/>
</dbReference>
<evidence type="ECO:0000256" key="4">
    <source>
        <dbReference type="ARBA" id="ARBA00023098"/>
    </source>
</evidence>
<gene>
    <name evidence="8" type="ORF">IBLFYP30_00467</name>
</gene>
<keyword evidence="4" id="KW-0443">Lipid metabolism</keyword>
<evidence type="ECO:0000256" key="2">
    <source>
        <dbReference type="ARBA" id="ARBA00022516"/>
    </source>
</evidence>
<evidence type="ECO:0000313" key="8">
    <source>
        <dbReference type="EMBL" id="VYU52980.1"/>
    </source>
</evidence>
<evidence type="ECO:0000259" key="7">
    <source>
        <dbReference type="SMART" id="SM00563"/>
    </source>
</evidence>
<dbReference type="PANTHER" id="PTHR10434">
    <property type="entry name" value="1-ACYL-SN-GLYCEROL-3-PHOSPHATE ACYLTRANSFERASE"/>
    <property type="match status" value="1"/>
</dbReference>
<dbReference type="GO" id="GO:0006654">
    <property type="term" value="P:phosphatidic acid biosynthetic process"/>
    <property type="evidence" value="ECO:0007669"/>
    <property type="project" value="TreeGrafter"/>
</dbReference>
<feature type="coiled-coil region" evidence="6">
    <location>
        <begin position="227"/>
        <end position="254"/>
    </location>
</feature>
<reference evidence="8" key="1">
    <citation type="submission" date="2019-11" db="EMBL/GenBank/DDBJ databases">
        <authorList>
            <person name="Feng L."/>
        </authorList>
    </citation>
    <scope>NUCLEOTIDE SEQUENCE</scope>
    <source>
        <strain evidence="8">IbartlettiiLFYP30</strain>
    </source>
</reference>
<keyword evidence="5 8" id="KW-0012">Acyltransferase</keyword>
<proteinExistence type="predicted"/>
<organism evidence="8">
    <name type="scientific">Intestinibacter bartlettii</name>
    <dbReference type="NCBI Taxonomy" id="261299"/>
    <lineage>
        <taxon>Bacteria</taxon>
        <taxon>Bacillati</taxon>
        <taxon>Bacillota</taxon>
        <taxon>Clostridia</taxon>
        <taxon>Peptostreptococcales</taxon>
        <taxon>Peptostreptococcaceae</taxon>
        <taxon>Intestinibacter</taxon>
    </lineage>
</organism>
<evidence type="ECO:0000256" key="3">
    <source>
        <dbReference type="ARBA" id="ARBA00022679"/>
    </source>
</evidence>
<dbReference type="EMBL" id="CACRUE010000045">
    <property type="protein sequence ID" value="VYU52980.1"/>
    <property type="molecule type" value="Genomic_DNA"/>
</dbReference>
<evidence type="ECO:0000256" key="1">
    <source>
        <dbReference type="ARBA" id="ARBA00005189"/>
    </source>
</evidence>
<evidence type="ECO:0000256" key="5">
    <source>
        <dbReference type="ARBA" id="ARBA00023315"/>
    </source>
</evidence>
<name>A0A6N3FLX1_9FIRM</name>
<dbReference type="SMART" id="SM00563">
    <property type="entry name" value="PlsC"/>
    <property type="match status" value="1"/>
</dbReference>
<dbReference type="SUPFAM" id="SSF69593">
    <property type="entry name" value="Glycerol-3-phosphate (1)-acyltransferase"/>
    <property type="match status" value="1"/>
</dbReference>
<dbReference type="InterPro" id="IPR002123">
    <property type="entry name" value="Plipid/glycerol_acylTrfase"/>
</dbReference>
<keyword evidence="3 8" id="KW-0808">Transferase</keyword>
<keyword evidence="6" id="KW-0175">Coiled coil</keyword>